<proteinExistence type="inferred from homology"/>
<evidence type="ECO:0000256" key="1">
    <source>
        <dbReference type="ARBA" id="ARBA00011051"/>
    </source>
</evidence>
<dbReference type="RefSeq" id="WP_183317438.1">
    <property type="nucleotide sequence ID" value="NZ_JACIEN010000004.1"/>
</dbReference>
<feature type="domain" description="VOC" evidence="4">
    <location>
        <begin position="5"/>
        <end position="121"/>
    </location>
</feature>
<comment type="caution">
    <text evidence="5">The sequence shown here is derived from an EMBL/GenBank/DDBJ whole genome shotgun (WGS) entry which is preliminary data.</text>
</comment>
<protein>
    <recommendedName>
        <fullName evidence="2">Bleomycin resistance protein</fullName>
    </recommendedName>
</protein>
<name>A0A840C6H6_9HYPH</name>
<keyword evidence="5" id="KW-0560">Oxidoreductase</keyword>
<dbReference type="InterPro" id="IPR029068">
    <property type="entry name" value="Glyas_Bleomycin-R_OHBP_Dase"/>
</dbReference>
<evidence type="ECO:0000259" key="4">
    <source>
        <dbReference type="PROSITE" id="PS51819"/>
    </source>
</evidence>
<dbReference type="InterPro" id="IPR037523">
    <property type="entry name" value="VOC_core"/>
</dbReference>
<keyword evidence="5" id="KW-0456">Lyase</keyword>
<dbReference type="Gene3D" id="3.10.180.10">
    <property type="entry name" value="2,3-Dihydroxybiphenyl 1,2-Dioxygenase, domain 1"/>
    <property type="match status" value="1"/>
</dbReference>
<dbReference type="GO" id="GO:0046677">
    <property type="term" value="P:response to antibiotic"/>
    <property type="evidence" value="ECO:0007669"/>
    <property type="project" value="UniProtKB-KW"/>
</dbReference>
<dbReference type="Pfam" id="PF00903">
    <property type="entry name" value="Glyoxalase"/>
    <property type="match status" value="1"/>
</dbReference>
<gene>
    <name evidence="5" type="ORF">GGR16_003553</name>
</gene>
<evidence type="ECO:0000256" key="3">
    <source>
        <dbReference type="ARBA" id="ARBA00023251"/>
    </source>
</evidence>
<dbReference type="GO" id="GO:0016829">
    <property type="term" value="F:lyase activity"/>
    <property type="evidence" value="ECO:0007669"/>
    <property type="project" value="UniProtKB-KW"/>
</dbReference>
<keyword evidence="6" id="KW-1185">Reference proteome</keyword>
<keyword evidence="5" id="KW-0223">Dioxygenase</keyword>
<dbReference type="Proteomes" id="UP000577362">
    <property type="component" value="Unassembled WGS sequence"/>
</dbReference>
<evidence type="ECO:0000256" key="2">
    <source>
        <dbReference type="ARBA" id="ARBA00021572"/>
    </source>
</evidence>
<dbReference type="CDD" id="cd08349">
    <property type="entry name" value="BLMA_like"/>
    <property type="match status" value="1"/>
</dbReference>
<dbReference type="AlphaFoldDB" id="A0A840C6H6"/>
<dbReference type="InterPro" id="IPR000335">
    <property type="entry name" value="Bleomycin-R"/>
</dbReference>
<dbReference type="GO" id="GO:0051213">
    <property type="term" value="F:dioxygenase activity"/>
    <property type="evidence" value="ECO:0007669"/>
    <property type="project" value="UniProtKB-KW"/>
</dbReference>
<accession>A0A840C6H6</accession>
<dbReference type="EMBL" id="JACIEN010000004">
    <property type="protein sequence ID" value="MBB4018506.1"/>
    <property type="molecule type" value="Genomic_DNA"/>
</dbReference>
<organism evidence="5 6">
    <name type="scientific">Chelatococcus caeni</name>
    <dbReference type="NCBI Taxonomy" id="1348468"/>
    <lineage>
        <taxon>Bacteria</taxon>
        <taxon>Pseudomonadati</taxon>
        <taxon>Pseudomonadota</taxon>
        <taxon>Alphaproteobacteria</taxon>
        <taxon>Hyphomicrobiales</taxon>
        <taxon>Chelatococcaceae</taxon>
        <taxon>Chelatococcus</taxon>
    </lineage>
</organism>
<comment type="similarity">
    <text evidence="1">Belongs to the bleomycin resistance protein family.</text>
</comment>
<dbReference type="SUPFAM" id="SSF54593">
    <property type="entry name" value="Glyoxalase/Bleomycin resistance protein/Dihydroxybiphenyl dioxygenase"/>
    <property type="match status" value="1"/>
</dbReference>
<evidence type="ECO:0000313" key="5">
    <source>
        <dbReference type="EMBL" id="MBB4018506.1"/>
    </source>
</evidence>
<dbReference type="InterPro" id="IPR004360">
    <property type="entry name" value="Glyas_Fos-R_dOase_dom"/>
</dbReference>
<dbReference type="PRINTS" id="PR00311">
    <property type="entry name" value="BLEOMYCINRST"/>
</dbReference>
<sequence length="124" mass="13981">MPTIPMDTAIPVLPSRDFERTIAFYERCGFALANRYEDYLILRRGGIELHFFAFPELEPAKNIAGCYLRVSDLAPWREAFEAAGLPREGWPRLTDVADTSYGLREFAVLDEDNNLVKCGAPLAP</sequence>
<reference evidence="5 6" key="1">
    <citation type="submission" date="2020-08" db="EMBL/GenBank/DDBJ databases">
        <title>Genomic Encyclopedia of Type Strains, Phase IV (KMG-IV): sequencing the most valuable type-strain genomes for metagenomic binning, comparative biology and taxonomic classification.</title>
        <authorList>
            <person name="Goeker M."/>
        </authorList>
    </citation>
    <scope>NUCLEOTIDE SEQUENCE [LARGE SCALE GENOMIC DNA]</scope>
    <source>
        <strain evidence="5 6">DSM 103737</strain>
    </source>
</reference>
<evidence type="ECO:0000313" key="6">
    <source>
        <dbReference type="Proteomes" id="UP000577362"/>
    </source>
</evidence>
<keyword evidence="3" id="KW-0046">Antibiotic resistance</keyword>
<dbReference type="PROSITE" id="PS51819">
    <property type="entry name" value="VOC"/>
    <property type="match status" value="1"/>
</dbReference>